<dbReference type="EMBL" id="CAQQ02046445">
    <property type="status" value="NOT_ANNOTATED_CDS"/>
    <property type="molecule type" value="Genomic_DNA"/>
</dbReference>
<dbReference type="AlphaFoldDB" id="T1GD56"/>
<dbReference type="SMART" id="SM00355">
    <property type="entry name" value="ZnF_C2H2"/>
    <property type="match status" value="3"/>
</dbReference>
<dbReference type="FunFam" id="3.30.160.60:FF:000019">
    <property type="entry name" value="GLI family zinc finger 3"/>
    <property type="match status" value="1"/>
</dbReference>
<reference evidence="12" key="2">
    <citation type="submission" date="2015-06" db="UniProtKB">
        <authorList>
            <consortium name="EnsemblMetazoa"/>
        </authorList>
    </citation>
    <scope>IDENTIFICATION</scope>
</reference>
<evidence type="ECO:0000313" key="13">
    <source>
        <dbReference type="Proteomes" id="UP000015102"/>
    </source>
</evidence>
<evidence type="ECO:0000256" key="2">
    <source>
        <dbReference type="ARBA" id="ARBA00010831"/>
    </source>
</evidence>
<dbReference type="PROSITE" id="PS50157">
    <property type="entry name" value="ZINC_FINGER_C2H2_2"/>
    <property type="match status" value="3"/>
</dbReference>
<feature type="compositionally biased region" description="Basic and acidic residues" evidence="10">
    <location>
        <begin position="91"/>
        <end position="100"/>
    </location>
</feature>
<dbReference type="PROSITE" id="PS00028">
    <property type="entry name" value="ZINC_FINGER_C2H2_1"/>
    <property type="match status" value="3"/>
</dbReference>
<keyword evidence="6" id="KW-0862">Zinc</keyword>
<evidence type="ECO:0000256" key="4">
    <source>
        <dbReference type="ARBA" id="ARBA00022737"/>
    </source>
</evidence>
<dbReference type="GO" id="GO:0000122">
    <property type="term" value="P:negative regulation of transcription by RNA polymerase II"/>
    <property type="evidence" value="ECO:0007669"/>
    <property type="project" value="UniProtKB-ARBA"/>
</dbReference>
<dbReference type="PANTHER" id="PTHR45718">
    <property type="entry name" value="TRANSCRIPTIONAL ACTIVATOR CUBITUS INTERRUPTUS"/>
    <property type="match status" value="1"/>
</dbReference>
<comment type="subcellular location">
    <subcellularLocation>
        <location evidence="1">Nucleus</location>
    </subcellularLocation>
</comment>
<dbReference type="HOGENOM" id="CLU_1361812_0_0_1"/>
<dbReference type="STRING" id="36166.T1GD56"/>
<dbReference type="GO" id="GO:0000981">
    <property type="term" value="F:DNA-binding transcription factor activity, RNA polymerase II-specific"/>
    <property type="evidence" value="ECO:0007669"/>
    <property type="project" value="TreeGrafter"/>
</dbReference>
<evidence type="ECO:0000256" key="7">
    <source>
        <dbReference type="ARBA" id="ARBA00023125"/>
    </source>
</evidence>
<dbReference type="Gene3D" id="3.30.160.60">
    <property type="entry name" value="Classic Zinc Finger"/>
    <property type="match status" value="3"/>
</dbReference>
<dbReference type="InterPro" id="IPR013087">
    <property type="entry name" value="Znf_C2H2_type"/>
</dbReference>
<comment type="similarity">
    <text evidence="2">Belongs to the GLI C2H2-type zinc-finger protein family.</text>
</comment>
<evidence type="ECO:0000256" key="3">
    <source>
        <dbReference type="ARBA" id="ARBA00022723"/>
    </source>
</evidence>
<dbReference type="FunFam" id="3.30.160.60:FF:000425">
    <property type="entry name" value="PLAG1 like zinc finger 1"/>
    <property type="match status" value="1"/>
</dbReference>
<organism evidence="12 13">
    <name type="scientific">Megaselia scalaris</name>
    <name type="common">Humpbacked fly</name>
    <name type="synonym">Phora scalaris</name>
    <dbReference type="NCBI Taxonomy" id="36166"/>
    <lineage>
        <taxon>Eukaryota</taxon>
        <taxon>Metazoa</taxon>
        <taxon>Ecdysozoa</taxon>
        <taxon>Arthropoda</taxon>
        <taxon>Hexapoda</taxon>
        <taxon>Insecta</taxon>
        <taxon>Pterygota</taxon>
        <taxon>Neoptera</taxon>
        <taxon>Endopterygota</taxon>
        <taxon>Diptera</taxon>
        <taxon>Brachycera</taxon>
        <taxon>Muscomorpha</taxon>
        <taxon>Platypezoidea</taxon>
        <taxon>Phoridae</taxon>
        <taxon>Megaseliini</taxon>
        <taxon>Megaselia</taxon>
    </lineage>
</organism>
<reference evidence="13" key="1">
    <citation type="submission" date="2013-02" db="EMBL/GenBank/DDBJ databases">
        <authorList>
            <person name="Hughes D."/>
        </authorList>
    </citation>
    <scope>NUCLEOTIDE SEQUENCE</scope>
    <source>
        <strain>Durham</strain>
        <strain evidence="13">NC isolate 2 -- Noor lab</strain>
    </source>
</reference>
<keyword evidence="7" id="KW-0238">DNA-binding</keyword>
<keyword evidence="4" id="KW-0677">Repeat</keyword>
<feature type="domain" description="C2H2-type" evidence="11">
    <location>
        <begin position="58"/>
        <end position="89"/>
    </location>
</feature>
<evidence type="ECO:0000259" key="11">
    <source>
        <dbReference type="PROSITE" id="PS50157"/>
    </source>
</evidence>
<dbReference type="Proteomes" id="UP000015102">
    <property type="component" value="Unassembled WGS sequence"/>
</dbReference>
<accession>T1GD56</accession>
<dbReference type="GO" id="GO:0005634">
    <property type="term" value="C:nucleus"/>
    <property type="evidence" value="ECO:0007669"/>
    <property type="project" value="UniProtKB-SubCell"/>
</dbReference>
<dbReference type="Pfam" id="PF00096">
    <property type="entry name" value="zf-C2H2"/>
    <property type="match status" value="3"/>
</dbReference>
<dbReference type="InterPro" id="IPR043359">
    <property type="entry name" value="GLI-like"/>
</dbReference>
<protein>
    <recommendedName>
        <fullName evidence="11">C2H2-type domain-containing protein</fullName>
    </recommendedName>
</protein>
<feature type="domain" description="C2H2-type" evidence="11">
    <location>
        <begin position="28"/>
        <end position="57"/>
    </location>
</feature>
<keyword evidence="8" id="KW-0539">Nucleus</keyword>
<feature type="domain" description="C2H2-type" evidence="11">
    <location>
        <begin position="1"/>
        <end position="27"/>
    </location>
</feature>
<keyword evidence="3" id="KW-0479">Metal-binding</keyword>
<proteinExistence type="inferred from homology"/>
<feature type="region of interest" description="Disordered" evidence="10">
    <location>
        <begin position="81"/>
        <end position="112"/>
    </location>
</feature>
<keyword evidence="13" id="KW-1185">Reference proteome</keyword>
<name>T1GD56_MEGSC</name>
<evidence type="ECO:0000256" key="6">
    <source>
        <dbReference type="ARBA" id="ARBA00022833"/>
    </source>
</evidence>
<evidence type="ECO:0000256" key="9">
    <source>
        <dbReference type="PROSITE-ProRule" id="PRU00042"/>
    </source>
</evidence>
<evidence type="ECO:0000256" key="8">
    <source>
        <dbReference type="ARBA" id="ARBA00023242"/>
    </source>
</evidence>
<evidence type="ECO:0000313" key="12">
    <source>
        <dbReference type="EnsemblMetazoa" id="MESCA001237-PA"/>
    </source>
</evidence>
<keyword evidence="5 9" id="KW-0863">Zinc-finger</keyword>
<dbReference type="FunFam" id="3.30.160.60:FF:000359">
    <property type="entry name" value="GLIS family zinc finger 2"/>
    <property type="match status" value="1"/>
</dbReference>
<dbReference type="GO" id="GO:0008270">
    <property type="term" value="F:zinc ion binding"/>
    <property type="evidence" value="ECO:0007669"/>
    <property type="project" value="UniProtKB-KW"/>
</dbReference>
<dbReference type="InterPro" id="IPR036236">
    <property type="entry name" value="Znf_C2H2_sf"/>
</dbReference>
<evidence type="ECO:0000256" key="5">
    <source>
        <dbReference type="ARBA" id="ARBA00022771"/>
    </source>
</evidence>
<evidence type="ECO:0000256" key="10">
    <source>
        <dbReference type="SAM" id="MobiDB-lite"/>
    </source>
</evidence>
<dbReference type="SUPFAM" id="SSF57667">
    <property type="entry name" value="beta-beta-alpha zinc fingers"/>
    <property type="match status" value="2"/>
</dbReference>
<sequence length="201" mass="23045">MCQLCQKCFSRAENLKIHMRSHSGEKPYVCPYEGCNKAYSNSSDRFKHTRTHSTEKPYVCKVPGCQKRYTDPSSLRKHVKTFKHTPVTEDTNTKDEEPQIKSESSSTPSPPIQIPIPVMPAVVYPSAGYFYHQTASQDFNYRKYDSFYYGTEPQMAENLSTSTSPHFWMEGASIKRDSHFIVPSLPSPMELDAPLDLSFRR</sequence>
<dbReference type="GO" id="GO:0000978">
    <property type="term" value="F:RNA polymerase II cis-regulatory region sequence-specific DNA binding"/>
    <property type="evidence" value="ECO:0007669"/>
    <property type="project" value="TreeGrafter"/>
</dbReference>
<evidence type="ECO:0000256" key="1">
    <source>
        <dbReference type="ARBA" id="ARBA00004123"/>
    </source>
</evidence>
<dbReference type="EnsemblMetazoa" id="MESCA001237-RA">
    <property type="protein sequence ID" value="MESCA001237-PA"/>
    <property type="gene ID" value="MESCA001237"/>
</dbReference>
<dbReference type="PANTHER" id="PTHR45718:SF8">
    <property type="entry name" value="GLIS FAMILY ZINC FINGER 2"/>
    <property type="match status" value="1"/>
</dbReference>